<reference evidence="7 8" key="1">
    <citation type="submission" date="2019-06" db="EMBL/GenBank/DDBJ databases">
        <title>Genome Sequence of the Brown Rot Fungal Pathogen Monilinia fructicola.</title>
        <authorList>
            <person name="De Miccolis Angelini R.M."/>
            <person name="Landi L."/>
            <person name="Abate D."/>
            <person name="Pollastro S."/>
            <person name="Romanazzi G."/>
            <person name="Faretra F."/>
        </authorList>
    </citation>
    <scope>NUCLEOTIDE SEQUENCE [LARGE SCALE GENOMIC DNA]</scope>
    <source>
        <strain evidence="7 8">Mfrc123</strain>
    </source>
</reference>
<feature type="transmembrane region" description="Helical" evidence="6">
    <location>
        <begin position="104"/>
        <end position="121"/>
    </location>
</feature>
<keyword evidence="2" id="KW-1003">Cell membrane</keyword>
<dbReference type="InterPro" id="IPR029044">
    <property type="entry name" value="Nucleotide-diphossugar_trans"/>
</dbReference>
<evidence type="ECO:0000313" key="8">
    <source>
        <dbReference type="Proteomes" id="UP000322873"/>
    </source>
</evidence>
<evidence type="ECO:0000313" key="7">
    <source>
        <dbReference type="EMBL" id="KAA8575136.1"/>
    </source>
</evidence>
<gene>
    <name evidence="7" type="ORF">EYC84_004343</name>
</gene>
<dbReference type="GO" id="GO:0050501">
    <property type="term" value="F:hyaluronan synthase activity"/>
    <property type="evidence" value="ECO:0007669"/>
    <property type="project" value="TreeGrafter"/>
</dbReference>
<protein>
    <submittedName>
        <fullName evidence="7">Uncharacterized protein</fullName>
    </submittedName>
</protein>
<keyword evidence="8" id="KW-1185">Reference proteome</keyword>
<evidence type="ECO:0000256" key="1">
    <source>
        <dbReference type="ARBA" id="ARBA00004236"/>
    </source>
</evidence>
<dbReference type="SUPFAM" id="SSF53448">
    <property type="entry name" value="Nucleotide-diphospho-sugar transferases"/>
    <property type="match status" value="1"/>
</dbReference>
<dbReference type="AlphaFoldDB" id="A0A5M9K4Q2"/>
<dbReference type="Pfam" id="PF03142">
    <property type="entry name" value="Chitin_synth_2"/>
    <property type="match status" value="1"/>
</dbReference>
<dbReference type="GO" id="GO:0005886">
    <property type="term" value="C:plasma membrane"/>
    <property type="evidence" value="ECO:0007669"/>
    <property type="project" value="UniProtKB-SubCell"/>
</dbReference>
<comment type="subcellular location">
    <subcellularLocation>
        <location evidence="1">Cell membrane</location>
    </subcellularLocation>
</comment>
<keyword evidence="4" id="KW-0808">Transferase</keyword>
<dbReference type="GO" id="GO:0030213">
    <property type="term" value="P:hyaluronan biosynthetic process"/>
    <property type="evidence" value="ECO:0007669"/>
    <property type="project" value="TreeGrafter"/>
</dbReference>
<keyword evidence="5 6" id="KW-0472">Membrane</keyword>
<evidence type="ECO:0000256" key="2">
    <source>
        <dbReference type="ARBA" id="ARBA00022475"/>
    </source>
</evidence>
<dbReference type="PANTHER" id="PTHR22913:SF12">
    <property type="entry name" value="MANNURONAN SYNTHASE"/>
    <property type="match status" value="1"/>
</dbReference>
<dbReference type="EMBL" id="VICG01000002">
    <property type="protein sequence ID" value="KAA8575136.1"/>
    <property type="molecule type" value="Genomic_DNA"/>
</dbReference>
<comment type="caution">
    <text evidence="7">The sequence shown here is derived from an EMBL/GenBank/DDBJ whole genome shotgun (WGS) entry which is preliminary data.</text>
</comment>
<keyword evidence="6" id="KW-1133">Transmembrane helix</keyword>
<keyword evidence="6" id="KW-0812">Transmembrane</keyword>
<evidence type="ECO:0000256" key="4">
    <source>
        <dbReference type="ARBA" id="ARBA00022679"/>
    </source>
</evidence>
<sequence>MSDGETDRSELDVEGASASKSGFCLGVELGRRWCDVGEYTAFSTEFSGFRFPSASHPGSAITSCGVTSPLLCSRRRSRPTGRDKDKQAEMITLIPVVPSFRRQIFNSILCVVTFFYFWTYFRKFITVAPITVESLWQISLAEINRKKNVERVKKLEQKLSFQDAEKGRQTKEDVAARCISSVVGYREEANLWRKCLQSYYNSPGLEIMLIGIDGDHDGDMEMISVAQQVFPDLIKIHLEEPYGPLAMRIVQNYITRELYDEKNSSSKWGFASATTDPTDIPPALLSEAHAYAFRTIVEKAHTTLREHNALSSSPDAKSKFLHAICLYQPHKCKKDIMFTNMIFSLALGQANNIEYLWTSDSDTIVYPDTLYQTVGCMSADPLIGGSCSALSIHNDQDSAIASLGSAAYWSELAITRGQTGAVDSVDCQPGPCAAFRLIALEPILLPWYTQTSLGVKTVVNEDRHLTTNLLLRNWKVTFNTCALASTDTPTTLLRWLLQQMRWARATHIECFQYPQIYSIHGVVLFVTAMRRFYGPLIIGVFTLRYVFTGYTIHAFQSWDFVLRVAVCTCYNSWRNKSHVGSIKYLILSQLFYQLPLPGIMFWSVLTVLEGGWGTSMRSANEQKKSRFAGWDNLWSTTAVVIWMGFVAAAVARWATSYIAPAFIVQAMIFAGMTSVGSLYWALLG</sequence>
<name>A0A5M9K4Q2_MONFR</name>
<dbReference type="Gene3D" id="3.90.550.10">
    <property type="entry name" value="Spore Coat Polysaccharide Biosynthesis Protein SpsA, Chain A"/>
    <property type="match status" value="1"/>
</dbReference>
<dbReference type="PANTHER" id="PTHR22913">
    <property type="entry name" value="HYALURONAN SYNTHASE"/>
    <property type="match status" value="1"/>
</dbReference>
<proteinExistence type="predicted"/>
<evidence type="ECO:0000256" key="5">
    <source>
        <dbReference type="ARBA" id="ARBA00023136"/>
    </source>
</evidence>
<dbReference type="Proteomes" id="UP000322873">
    <property type="component" value="Unassembled WGS sequence"/>
</dbReference>
<dbReference type="VEuPathDB" id="FungiDB:MFRU_002g02740"/>
<evidence type="ECO:0000256" key="3">
    <source>
        <dbReference type="ARBA" id="ARBA00022676"/>
    </source>
</evidence>
<feature type="transmembrane region" description="Helical" evidence="6">
    <location>
        <begin position="657"/>
        <end position="682"/>
    </location>
</feature>
<accession>A0A5M9K4Q2</accession>
<dbReference type="GO" id="GO:0085029">
    <property type="term" value="P:extracellular matrix assembly"/>
    <property type="evidence" value="ECO:0007669"/>
    <property type="project" value="TreeGrafter"/>
</dbReference>
<evidence type="ECO:0000256" key="6">
    <source>
        <dbReference type="SAM" id="Phobius"/>
    </source>
</evidence>
<organism evidence="7 8">
    <name type="scientific">Monilinia fructicola</name>
    <name type="common">Brown rot fungus</name>
    <name type="synonym">Ciboria fructicola</name>
    <dbReference type="NCBI Taxonomy" id="38448"/>
    <lineage>
        <taxon>Eukaryota</taxon>
        <taxon>Fungi</taxon>
        <taxon>Dikarya</taxon>
        <taxon>Ascomycota</taxon>
        <taxon>Pezizomycotina</taxon>
        <taxon>Leotiomycetes</taxon>
        <taxon>Helotiales</taxon>
        <taxon>Sclerotiniaceae</taxon>
        <taxon>Monilinia</taxon>
    </lineage>
</organism>
<feature type="transmembrane region" description="Helical" evidence="6">
    <location>
        <begin position="633"/>
        <end position="651"/>
    </location>
</feature>
<keyword evidence="3" id="KW-0328">Glycosyltransferase</keyword>
<feature type="transmembrane region" description="Helical" evidence="6">
    <location>
        <begin position="590"/>
        <end position="612"/>
    </location>
</feature>